<evidence type="ECO:0000313" key="16">
    <source>
        <dbReference type="EMBL" id="KAG2492400.1"/>
    </source>
</evidence>
<dbReference type="Pfam" id="PF18031">
    <property type="entry name" value="UCH_C"/>
    <property type="match status" value="1"/>
</dbReference>
<dbReference type="FunFam" id="3.40.532.10:FF:000003">
    <property type="entry name" value="Ubiquitin carboxyl-terminal hydrolase"/>
    <property type="match status" value="1"/>
</dbReference>
<dbReference type="InterPro" id="IPR041507">
    <property type="entry name" value="UCH_C"/>
</dbReference>
<keyword evidence="6 9" id="KW-0378">Hydrolase</keyword>
<comment type="subcellular location">
    <subcellularLocation>
        <location evidence="2">Nucleus</location>
    </subcellularLocation>
</comment>
<sequence>MEWTTIESDPGVFTELIEKIGVKGVQVEELYALEQLRELQPVYGLIFLFKWKKESDAEKRQPTADTDVFFAKQVITNACATQAILSILLNCPQLQLGEELSNFREFVGDFDPTMKGLAISNSDLIRNAHNSFARPEPLVPDDDDDHKGGEAFHFIAYLPRGGKLWELDGLQEGPIALCEAGEADWLDRVGPHIEARMQRYAASEVRFNLMALVASRLDLYKDRLAAAEARRAELAAQAQTDETVAALAAVMDEMAGLQEALAGEQAKRRSWHEENVRRKHNFIPFLFHLLKLVAERGQMGPLLERARKPASGTS</sequence>
<dbReference type="GO" id="GO:0016579">
    <property type="term" value="P:protein deubiquitination"/>
    <property type="evidence" value="ECO:0007669"/>
    <property type="project" value="InterPro"/>
</dbReference>
<evidence type="ECO:0000256" key="9">
    <source>
        <dbReference type="PIRNR" id="PIRNR038120"/>
    </source>
</evidence>
<dbReference type="GO" id="GO:0005737">
    <property type="term" value="C:cytoplasm"/>
    <property type="evidence" value="ECO:0007669"/>
    <property type="project" value="TreeGrafter"/>
</dbReference>
<evidence type="ECO:0000256" key="2">
    <source>
        <dbReference type="ARBA" id="ARBA00004123"/>
    </source>
</evidence>
<evidence type="ECO:0000256" key="10">
    <source>
        <dbReference type="PIRSR" id="PIRSR038120-1"/>
    </source>
</evidence>
<evidence type="ECO:0000256" key="11">
    <source>
        <dbReference type="PIRSR" id="PIRSR038120-2"/>
    </source>
</evidence>
<feature type="coiled-coil region" evidence="14">
    <location>
        <begin position="217"/>
        <end position="267"/>
    </location>
</feature>
<feature type="site" description="Important for enzyme activity" evidence="11 12">
    <location>
        <position position="168"/>
    </location>
</feature>
<feature type="domain" description="UCH catalytic" evidence="15">
    <location>
        <begin position="2"/>
        <end position="214"/>
    </location>
</feature>
<dbReference type="EMBL" id="JAEHOE010000045">
    <property type="protein sequence ID" value="KAG2492400.1"/>
    <property type="molecule type" value="Genomic_DNA"/>
</dbReference>
<dbReference type="Proteomes" id="UP000612055">
    <property type="component" value="Unassembled WGS sequence"/>
</dbReference>
<keyword evidence="7 9" id="KW-0788">Thiol protease</keyword>
<comment type="similarity">
    <text evidence="3 9 12 13">Belongs to the peptidase C12 family.</text>
</comment>
<keyword evidence="14" id="KW-0175">Coiled coil</keyword>
<keyword evidence="8" id="KW-0539">Nucleus</keyword>
<dbReference type="PANTHER" id="PTHR10589">
    <property type="entry name" value="UBIQUITIN CARBOXYL-TERMINAL HYDROLASE"/>
    <property type="match status" value="1"/>
</dbReference>
<evidence type="ECO:0000256" key="8">
    <source>
        <dbReference type="ARBA" id="ARBA00023242"/>
    </source>
</evidence>
<evidence type="ECO:0000256" key="7">
    <source>
        <dbReference type="ARBA" id="ARBA00022807"/>
    </source>
</evidence>
<evidence type="ECO:0000256" key="1">
    <source>
        <dbReference type="ARBA" id="ARBA00000707"/>
    </source>
</evidence>
<dbReference type="InterPro" id="IPR001578">
    <property type="entry name" value="Peptidase_C12_UCH"/>
</dbReference>
<dbReference type="PANTHER" id="PTHR10589:SF16">
    <property type="entry name" value="UBIQUITIN CARBOXYL-TERMINAL HYDROLASE ISOZYME L5"/>
    <property type="match status" value="1"/>
</dbReference>
<dbReference type="InterPro" id="IPR038765">
    <property type="entry name" value="Papain-like_cys_pep_sf"/>
</dbReference>
<dbReference type="SUPFAM" id="SSF54001">
    <property type="entry name" value="Cysteine proteinases"/>
    <property type="match status" value="1"/>
</dbReference>
<keyword evidence="5 9" id="KW-0833">Ubl conjugation pathway</keyword>
<dbReference type="Gene3D" id="1.20.58.860">
    <property type="match status" value="1"/>
</dbReference>
<dbReference type="GO" id="GO:0005634">
    <property type="term" value="C:nucleus"/>
    <property type="evidence" value="ECO:0007669"/>
    <property type="project" value="UniProtKB-SubCell"/>
</dbReference>
<reference evidence="16" key="1">
    <citation type="journal article" date="2020" name="bioRxiv">
        <title>Comparative genomics of Chlamydomonas.</title>
        <authorList>
            <person name="Craig R.J."/>
            <person name="Hasan A.R."/>
            <person name="Ness R.W."/>
            <person name="Keightley P.D."/>
        </authorList>
    </citation>
    <scope>NUCLEOTIDE SEQUENCE</scope>
    <source>
        <strain evidence="16">CCAP 11/70</strain>
    </source>
</reference>
<dbReference type="AlphaFoldDB" id="A0A836BXC9"/>
<dbReference type="Pfam" id="PF01088">
    <property type="entry name" value="Peptidase_C12"/>
    <property type="match status" value="1"/>
</dbReference>
<evidence type="ECO:0000256" key="5">
    <source>
        <dbReference type="ARBA" id="ARBA00022786"/>
    </source>
</evidence>
<feature type="active site" description="Proton donor" evidence="10 12">
    <location>
        <position position="153"/>
    </location>
</feature>
<dbReference type="GO" id="GO:0004843">
    <property type="term" value="F:cysteine-type deubiquitinase activity"/>
    <property type="evidence" value="ECO:0007669"/>
    <property type="project" value="UniProtKB-UniRule"/>
</dbReference>
<keyword evidence="4 9" id="KW-0645">Protease</keyword>
<dbReference type="OrthoDB" id="1924260at2759"/>
<evidence type="ECO:0000256" key="6">
    <source>
        <dbReference type="ARBA" id="ARBA00022801"/>
    </source>
</evidence>
<dbReference type="CDD" id="cd09617">
    <property type="entry name" value="Peptidase_C12_UCH37_BAP1"/>
    <property type="match status" value="1"/>
</dbReference>
<evidence type="ECO:0000256" key="4">
    <source>
        <dbReference type="ARBA" id="ARBA00022670"/>
    </source>
</evidence>
<dbReference type="InterPro" id="IPR036959">
    <property type="entry name" value="Peptidase_C12_UCH_sf"/>
</dbReference>
<gene>
    <name evidence="16" type="ORF">HYH03_009346</name>
</gene>
<evidence type="ECO:0000259" key="15">
    <source>
        <dbReference type="PROSITE" id="PS52048"/>
    </source>
</evidence>
<feature type="site" description="Transition state stabilizer" evidence="12">
    <location>
        <position position="73"/>
    </location>
</feature>
<evidence type="ECO:0000256" key="12">
    <source>
        <dbReference type="PROSITE-ProRule" id="PRU01393"/>
    </source>
</evidence>
<name>A0A836BXC9_9CHLO</name>
<dbReference type="GO" id="GO:0006511">
    <property type="term" value="P:ubiquitin-dependent protein catabolic process"/>
    <property type="evidence" value="ECO:0007669"/>
    <property type="project" value="UniProtKB-UniRule"/>
</dbReference>
<evidence type="ECO:0000256" key="14">
    <source>
        <dbReference type="SAM" id="Coils"/>
    </source>
</evidence>
<evidence type="ECO:0000256" key="3">
    <source>
        <dbReference type="ARBA" id="ARBA00009326"/>
    </source>
</evidence>
<dbReference type="PROSITE" id="PS52048">
    <property type="entry name" value="UCH_DOMAIN"/>
    <property type="match status" value="1"/>
</dbReference>
<dbReference type="InterPro" id="IPR017390">
    <property type="entry name" value="Ubiquitinyl_hydrolase_UCH37"/>
</dbReference>
<organism evidence="16 17">
    <name type="scientific">Edaphochlamys debaryana</name>
    <dbReference type="NCBI Taxonomy" id="47281"/>
    <lineage>
        <taxon>Eukaryota</taxon>
        <taxon>Viridiplantae</taxon>
        <taxon>Chlorophyta</taxon>
        <taxon>core chlorophytes</taxon>
        <taxon>Chlorophyceae</taxon>
        <taxon>CS clade</taxon>
        <taxon>Chlamydomonadales</taxon>
        <taxon>Chlamydomonadales incertae sedis</taxon>
        <taxon>Edaphochlamys</taxon>
    </lineage>
</organism>
<dbReference type="EC" id="3.4.19.12" evidence="9 13"/>
<keyword evidence="17" id="KW-1185">Reference proteome</keyword>
<dbReference type="PRINTS" id="PR00707">
    <property type="entry name" value="UBCTHYDRLASE"/>
</dbReference>
<accession>A0A836BXC9</accession>
<dbReference type="PROSITE" id="PS52049">
    <property type="entry name" value="ULD"/>
    <property type="match status" value="1"/>
</dbReference>
<proteinExistence type="inferred from homology"/>
<feature type="active site" description="Nucleophile" evidence="10 12">
    <location>
        <position position="79"/>
    </location>
</feature>
<evidence type="ECO:0000256" key="13">
    <source>
        <dbReference type="RuleBase" id="RU361215"/>
    </source>
</evidence>
<dbReference type="PIRSF" id="PIRSF038120">
    <property type="entry name" value="Ubiquitinyl_hydrolase_UCH37"/>
    <property type="match status" value="1"/>
</dbReference>
<dbReference type="Gene3D" id="3.40.532.10">
    <property type="entry name" value="Peptidase C12, ubiquitin carboxyl-terminal hydrolase"/>
    <property type="match status" value="1"/>
</dbReference>
<evidence type="ECO:0000313" key="17">
    <source>
        <dbReference type="Proteomes" id="UP000612055"/>
    </source>
</evidence>
<comment type="caution">
    <text evidence="16">The sequence shown here is derived from an EMBL/GenBank/DDBJ whole genome shotgun (WGS) entry which is preliminary data.</text>
</comment>
<comment type="catalytic activity">
    <reaction evidence="1 9 12 13">
        <text>Thiol-dependent hydrolysis of ester, thioester, amide, peptide and isopeptide bonds formed by the C-terminal Gly of ubiquitin (a 76-residue protein attached to proteins as an intracellular targeting signal).</text>
        <dbReference type="EC" id="3.4.19.12"/>
    </reaction>
</comment>
<protein>
    <recommendedName>
        <fullName evidence="9 13">Ubiquitin carboxyl-terminal hydrolase</fullName>
        <ecNumber evidence="9 13">3.4.19.12</ecNumber>
    </recommendedName>
</protein>